<organism evidence="2 3">
    <name type="scientific">Endocarpon pusillum (strain Z07020 / HMAS-L-300199)</name>
    <name type="common">Lichen-forming fungus</name>
    <dbReference type="NCBI Taxonomy" id="1263415"/>
    <lineage>
        <taxon>Eukaryota</taxon>
        <taxon>Fungi</taxon>
        <taxon>Dikarya</taxon>
        <taxon>Ascomycota</taxon>
        <taxon>Pezizomycotina</taxon>
        <taxon>Eurotiomycetes</taxon>
        <taxon>Chaetothyriomycetidae</taxon>
        <taxon>Verrucariales</taxon>
        <taxon>Verrucariaceae</taxon>
        <taxon>Endocarpon</taxon>
    </lineage>
</organism>
<evidence type="ECO:0000256" key="1">
    <source>
        <dbReference type="SAM" id="MobiDB-lite"/>
    </source>
</evidence>
<dbReference type="GeneID" id="19241818"/>
<feature type="region of interest" description="Disordered" evidence="1">
    <location>
        <begin position="254"/>
        <end position="312"/>
    </location>
</feature>
<proteinExistence type="predicted"/>
<feature type="region of interest" description="Disordered" evidence="1">
    <location>
        <begin position="1"/>
        <end position="225"/>
    </location>
</feature>
<feature type="compositionally biased region" description="Pro residues" evidence="1">
    <location>
        <begin position="185"/>
        <end position="207"/>
    </location>
</feature>
<feature type="compositionally biased region" description="Basic residues" evidence="1">
    <location>
        <begin position="76"/>
        <end position="92"/>
    </location>
</feature>
<feature type="compositionally biased region" description="Basic and acidic residues" evidence="1">
    <location>
        <begin position="62"/>
        <end position="75"/>
    </location>
</feature>
<dbReference type="RefSeq" id="XP_007806256.1">
    <property type="nucleotide sequence ID" value="XM_007808065.1"/>
</dbReference>
<feature type="compositionally biased region" description="Pro residues" evidence="1">
    <location>
        <begin position="130"/>
        <end position="139"/>
    </location>
</feature>
<feature type="compositionally biased region" description="Pro residues" evidence="1">
    <location>
        <begin position="268"/>
        <end position="293"/>
    </location>
</feature>
<feature type="compositionally biased region" description="Low complexity" evidence="1">
    <location>
        <begin position="208"/>
        <end position="222"/>
    </location>
</feature>
<name>U1G813_ENDPU</name>
<dbReference type="HOGENOM" id="CLU_891448_0_0_1"/>
<feature type="compositionally biased region" description="Low complexity" evidence="1">
    <location>
        <begin position="116"/>
        <end position="129"/>
    </location>
</feature>
<keyword evidence="3" id="KW-1185">Reference proteome</keyword>
<dbReference type="AlphaFoldDB" id="U1G813"/>
<gene>
    <name evidence="2" type="ORF">EPUS_06929</name>
</gene>
<dbReference type="Proteomes" id="UP000019373">
    <property type="component" value="Unassembled WGS sequence"/>
</dbReference>
<evidence type="ECO:0000313" key="3">
    <source>
        <dbReference type="Proteomes" id="UP000019373"/>
    </source>
</evidence>
<reference evidence="3" key="1">
    <citation type="journal article" date="2014" name="BMC Genomics">
        <title>Genome characteristics reveal the impact of lichenization on lichen-forming fungus Endocarpon pusillum Hedwig (Verrucariales, Ascomycota).</title>
        <authorList>
            <person name="Wang Y.-Y."/>
            <person name="Liu B."/>
            <person name="Zhang X.-Y."/>
            <person name="Zhou Q.-M."/>
            <person name="Zhang T."/>
            <person name="Li H."/>
            <person name="Yu Y.-F."/>
            <person name="Zhang X.-L."/>
            <person name="Hao X.-Y."/>
            <person name="Wang M."/>
            <person name="Wang L."/>
            <person name="Wei J.-C."/>
        </authorList>
    </citation>
    <scope>NUCLEOTIDE SEQUENCE [LARGE SCALE GENOMIC DNA]</scope>
    <source>
        <strain evidence="3">Z07020 / HMAS-L-300199</strain>
    </source>
</reference>
<sequence>MSRLENTIDNPELNEPATELDGEGSIGGVHNSPDYNSSLSSTSEHRDDYVHVDLPYPSEIPDDIHPSDSASESRPRSHRRHTTTSSRAHPRPRPQPQRQDLEPAGYRHRDPPPDSPESVDSAEDYVGGPPYRPNPPPRPVYYGGGHGPHLPLPYAPSNSSGASYPPVPGPPSNQMVHYGAAAPAPYGPHYPPMGVPPPAGYPPPAQPYPMSHHSGSHVGSPPFGVPPPFAGQPMMPYAPAPGYFPPQYPAVFAQPPPWDPYQRFRQSPAPPPPNPPPPPAPAPAPAQPPPAPAPQQHCQTGGSNALGGEERA</sequence>
<dbReference type="EMBL" id="KE721541">
    <property type="protein sequence ID" value="ERF68118.1"/>
    <property type="molecule type" value="Genomic_DNA"/>
</dbReference>
<feature type="compositionally biased region" description="Basic and acidic residues" evidence="1">
    <location>
        <begin position="99"/>
        <end position="112"/>
    </location>
</feature>
<dbReference type="OMA" id="PDNGYPA"/>
<protein>
    <submittedName>
        <fullName evidence="2">Uncharacterized protein</fullName>
    </submittedName>
</protein>
<evidence type="ECO:0000313" key="2">
    <source>
        <dbReference type="EMBL" id="ERF68118.1"/>
    </source>
</evidence>
<accession>U1G813</accession>
<feature type="compositionally biased region" description="Polar residues" evidence="1">
    <location>
        <begin position="33"/>
        <end position="42"/>
    </location>
</feature>